<dbReference type="InterPro" id="IPR007345">
    <property type="entry name" value="Polysacch_pyruvyl_Trfase"/>
</dbReference>
<dbReference type="Pfam" id="PF04230">
    <property type="entry name" value="PS_pyruv_trans"/>
    <property type="match status" value="1"/>
</dbReference>
<dbReference type="SUPFAM" id="SSF53756">
    <property type="entry name" value="UDP-Glycosyltransferase/glycogen phosphorylase"/>
    <property type="match status" value="1"/>
</dbReference>
<evidence type="ECO:0000313" key="2">
    <source>
        <dbReference type="EMBL" id="MCP2266100.1"/>
    </source>
</evidence>
<dbReference type="Proteomes" id="UP001139493">
    <property type="component" value="Unassembled WGS sequence"/>
</dbReference>
<feature type="domain" description="Polysaccharide pyruvyl transferase" evidence="1">
    <location>
        <begin position="84"/>
        <end position="328"/>
    </location>
</feature>
<reference evidence="2" key="1">
    <citation type="submission" date="2022-06" db="EMBL/GenBank/DDBJ databases">
        <title>Genomic Encyclopedia of Archaeal and Bacterial Type Strains, Phase II (KMG-II): from individual species to whole genera.</title>
        <authorList>
            <person name="Goeker M."/>
        </authorList>
    </citation>
    <scope>NUCLEOTIDE SEQUENCE</scope>
    <source>
        <strain evidence="2">DSM 26652</strain>
    </source>
</reference>
<organism evidence="2 3">
    <name type="scientific">Promicromonospora thailandica</name>
    <dbReference type="NCBI Taxonomy" id="765201"/>
    <lineage>
        <taxon>Bacteria</taxon>
        <taxon>Bacillati</taxon>
        <taxon>Actinomycetota</taxon>
        <taxon>Actinomycetes</taxon>
        <taxon>Micrococcales</taxon>
        <taxon>Promicromonosporaceae</taxon>
        <taxon>Promicromonospora</taxon>
    </lineage>
</organism>
<comment type="caution">
    <text evidence="2">The sequence shown here is derived from an EMBL/GenBank/DDBJ whole genome shotgun (WGS) entry which is preliminary data.</text>
</comment>
<keyword evidence="2" id="KW-0808">Transferase</keyword>
<evidence type="ECO:0000259" key="1">
    <source>
        <dbReference type="Pfam" id="PF04230"/>
    </source>
</evidence>
<dbReference type="PANTHER" id="PTHR36836:SF1">
    <property type="entry name" value="COLANIC ACID BIOSYNTHESIS PROTEIN WCAK"/>
    <property type="match status" value="1"/>
</dbReference>
<protein>
    <submittedName>
        <fullName evidence="2">Polysaccharide pyruvyl transferase</fullName>
    </submittedName>
</protein>
<dbReference type="GO" id="GO:0016740">
    <property type="term" value="F:transferase activity"/>
    <property type="evidence" value="ECO:0007669"/>
    <property type="project" value="UniProtKB-KW"/>
</dbReference>
<dbReference type="PANTHER" id="PTHR36836">
    <property type="entry name" value="COLANIC ACID BIOSYNTHESIS PROTEIN WCAK"/>
    <property type="match status" value="1"/>
</dbReference>
<name>A0A9X2JVZ7_9MICO</name>
<keyword evidence="3" id="KW-1185">Reference proteome</keyword>
<dbReference type="EMBL" id="JAMTCS010000011">
    <property type="protein sequence ID" value="MCP2266100.1"/>
    <property type="molecule type" value="Genomic_DNA"/>
</dbReference>
<sequence>MARTKTCVLRLHDPLTRSNWGGRATSLAMGGIVENSAGRHIASTISEWILKPMSQIDEAVEGRSGFHVVDELAKAIAEAEPATRGLREVRAALTAADELVVNGEGDFILTERLTLVRTMAMMRAAKLLGKPVHLLNSILSYAPVRPEHEKLVIDEVGETLSMCDSIRYRDPSSLELHRELYPQLQADWTPDALFAWAGATRTSLIDRAAFSPETEGLSITVQRLLHSDQPYVVLSGTSIYDVDPDEFRATALALRSRLKKDGVETVFAASDGPDEKYIKALKGSGTLVVQPKVPLTAAARLLWNASAMVSGRYHPSILATLGGTPFVLMHSNSHKTRSLYDVVASGTASDEHPFFTGGEEGGERLAAAIRPVIGDRRTRARVRKSAAANGRAVTRTFAEILS</sequence>
<evidence type="ECO:0000313" key="3">
    <source>
        <dbReference type="Proteomes" id="UP001139493"/>
    </source>
</evidence>
<gene>
    <name evidence="2" type="ORF">APR03_003465</name>
</gene>
<dbReference type="AlphaFoldDB" id="A0A9X2JVZ7"/>
<proteinExistence type="predicted"/>
<accession>A0A9X2JVZ7</accession>